<comment type="similarity">
    <text evidence="1">Belongs to the MlaA family.</text>
</comment>
<reference evidence="5 6" key="1">
    <citation type="submission" date="2018-10" db="EMBL/GenBank/DDBJ databases">
        <authorList>
            <person name="Criscuolo A."/>
        </authorList>
    </citation>
    <scope>NUCLEOTIDE SEQUENCE [LARGE SCALE GENOMIC DNA]</scope>
    <source>
        <strain evidence="5">DnA1</strain>
    </source>
</reference>
<feature type="chain" id="PRO_5018196683" evidence="4">
    <location>
        <begin position="20"/>
        <end position="260"/>
    </location>
</feature>
<dbReference type="OrthoDB" id="9785326at2"/>
<feature type="region of interest" description="Disordered" evidence="3">
    <location>
        <begin position="232"/>
        <end position="260"/>
    </location>
</feature>
<dbReference type="InterPro" id="IPR007428">
    <property type="entry name" value="MlaA"/>
</dbReference>
<dbReference type="GO" id="GO:0120010">
    <property type="term" value="P:intermembrane phospholipid transfer"/>
    <property type="evidence" value="ECO:0007669"/>
    <property type="project" value="TreeGrafter"/>
</dbReference>
<evidence type="ECO:0000313" key="5">
    <source>
        <dbReference type="EMBL" id="VCU69370.1"/>
    </source>
</evidence>
<dbReference type="PANTHER" id="PTHR30035">
    <property type="entry name" value="LIPOPROTEIN VACJ-RELATED"/>
    <property type="match status" value="1"/>
</dbReference>
<dbReference type="Pfam" id="PF04333">
    <property type="entry name" value="MlaA"/>
    <property type="match status" value="1"/>
</dbReference>
<gene>
    <name evidence="5" type="primary">mlaA</name>
    <name evidence="5" type="ORF">PIGHUM_01432</name>
</gene>
<evidence type="ECO:0000256" key="1">
    <source>
        <dbReference type="ARBA" id="ARBA00010634"/>
    </source>
</evidence>
<evidence type="ECO:0000256" key="2">
    <source>
        <dbReference type="ARBA" id="ARBA00022729"/>
    </source>
</evidence>
<dbReference type="AlphaFoldDB" id="A0A3P4B0W0"/>
<name>A0A3P4B0W0_9BURK</name>
<keyword evidence="6" id="KW-1185">Reference proteome</keyword>
<feature type="signal peptide" evidence="4">
    <location>
        <begin position="1"/>
        <end position="19"/>
    </location>
</feature>
<evidence type="ECO:0000313" key="6">
    <source>
        <dbReference type="Proteomes" id="UP000277294"/>
    </source>
</evidence>
<proteinExistence type="inferred from homology"/>
<organism evidence="5 6">
    <name type="scientific">Pigmentiphaga humi</name>
    <dbReference type="NCBI Taxonomy" id="2478468"/>
    <lineage>
        <taxon>Bacteria</taxon>
        <taxon>Pseudomonadati</taxon>
        <taxon>Pseudomonadota</taxon>
        <taxon>Betaproteobacteria</taxon>
        <taxon>Burkholderiales</taxon>
        <taxon>Alcaligenaceae</taxon>
        <taxon>Pigmentiphaga</taxon>
    </lineage>
</organism>
<dbReference type="PANTHER" id="PTHR30035:SF3">
    <property type="entry name" value="INTERMEMBRANE PHOSPHOLIPID TRANSPORT SYSTEM LIPOPROTEIN MLAA"/>
    <property type="match status" value="1"/>
</dbReference>
<evidence type="ECO:0000256" key="4">
    <source>
        <dbReference type="SAM" id="SignalP"/>
    </source>
</evidence>
<evidence type="ECO:0000256" key="3">
    <source>
        <dbReference type="SAM" id="MobiDB-lite"/>
    </source>
</evidence>
<dbReference type="Proteomes" id="UP000277294">
    <property type="component" value="Unassembled WGS sequence"/>
</dbReference>
<dbReference type="PROSITE" id="PS51257">
    <property type="entry name" value="PROKAR_LIPOPROTEIN"/>
    <property type="match status" value="1"/>
</dbReference>
<protein>
    <submittedName>
        <fullName evidence="5">Putative phospholipid-binding lipoprotein MlaA</fullName>
    </submittedName>
</protein>
<dbReference type="PRINTS" id="PR01805">
    <property type="entry name" value="VACJLIPOPROT"/>
</dbReference>
<dbReference type="EMBL" id="UWPJ01000013">
    <property type="protein sequence ID" value="VCU69370.1"/>
    <property type="molecule type" value="Genomic_DNA"/>
</dbReference>
<keyword evidence="5" id="KW-0449">Lipoprotein</keyword>
<keyword evidence="2 4" id="KW-0732">Signal</keyword>
<dbReference type="RefSeq" id="WP_124078718.1">
    <property type="nucleotide sequence ID" value="NZ_UWPJ01000013.1"/>
</dbReference>
<accession>A0A3P4B0W0</accession>
<dbReference type="GO" id="GO:0016020">
    <property type="term" value="C:membrane"/>
    <property type="evidence" value="ECO:0007669"/>
    <property type="project" value="InterPro"/>
</dbReference>
<sequence>MNKKFLTLALAAASLAGCASVPEGRQTDARDPFEGFNRNVYQFNDTVDRAVLKPVAQGYVDVVPSPVRSCVRNMFNNVGDVWSAINSVLQNRAPDGINSGFRFLFNSTVGVLGCFDVASANGLPRNKADFGQTMGVWGVGPGPYVVLPFLGPSTVRDTGGTVVDLVGDPMAIGNIDNVPLRNSTYGLKVVNIRANLLEAGNLLNDIALDPYTFTRDAYLQRRASLIRGVKAGDGDDTLPDYSLPDYEDEDDEPASGKAKQ</sequence>